<name>A0ABW8UEB2_9LACO</name>
<organism evidence="3 4">
    <name type="scientific">Loigolactobacillus zhaoyuanensis</name>
    <dbReference type="NCBI Taxonomy" id="2486017"/>
    <lineage>
        <taxon>Bacteria</taxon>
        <taxon>Bacillati</taxon>
        <taxon>Bacillota</taxon>
        <taxon>Bacilli</taxon>
        <taxon>Lactobacillales</taxon>
        <taxon>Lactobacillaceae</taxon>
        <taxon>Loigolactobacillus</taxon>
    </lineage>
</organism>
<reference evidence="3 4" key="1">
    <citation type="submission" date="2024-08" db="EMBL/GenBank/DDBJ databases">
        <authorList>
            <person name="Arias E."/>
        </authorList>
    </citation>
    <scope>NUCLEOTIDE SEQUENCE [LARGE SCALE GENOMIC DNA]</scope>
    <source>
        <strain evidence="3 4">FAM 25317</strain>
    </source>
</reference>
<feature type="signal peptide" evidence="2">
    <location>
        <begin position="1"/>
        <end position="19"/>
    </location>
</feature>
<keyword evidence="2" id="KW-0732">Signal</keyword>
<dbReference type="PROSITE" id="PS51257">
    <property type="entry name" value="PROKAR_LIPOPROTEIN"/>
    <property type="match status" value="1"/>
</dbReference>
<proteinExistence type="predicted"/>
<evidence type="ECO:0000256" key="1">
    <source>
        <dbReference type="SAM" id="MobiDB-lite"/>
    </source>
</evidence>
<accession>A0ABW8UEB2</accession>
<evidence type="ECO:0008006" key="5">
    <source>
        <dbReference type="Google" id="ProtNLM"/>
    </source>
</evidence>
<evidence type="ECO:0000313" key="3">
    <source>
        <dbReference type="EMBL" id="MFL2028423.1"/>
    </source>
</evidence>
<feature type="compositionally biased region" description="Polar residues" evidence="1">
    <location>
        <begin position="35"/>
        <end position="48"/>
    </location>
</feature>
<feature type="region of interest" description="Disordered" evidence="1">
    <location>
        <begin position="22"/>
        <end position="70"/>
    </location>
</feature>
<feature type="compositionally biased region" description="Low complexity" evidence="1">
    <location>
        <begin position="22"/>
        <end position="34"/>
    </location>
</feature>
<dbReference type="Proteomes" id="UP001625389">
    <property type="component" value="Unassembled WGS sequence"/>
</dbReference>
<evidence type="ECO:0000256" key="2">
    <source>
        <dbReference type="SAM" id="SignalP"/>
    </source>
</evidence>
<keyword evidence="4" id="KW-1185">Reference proteome</keyword>
<protein>
    <recommendedName>
        <fullName evidence="5">Lipoprotein</fullName>
    </recommendedName>
</protein>
<feature type="chain" id="PRO_5046363450" description="Lipoprotein" evidence="2">
    <location>
        <begin position="20"/>
        <end position="450"/>
    </location>
</feature>
<evidence type="ECO:0000313" key="4">
    <source>
        <dbReference type="Proteomes" id="UP001625389"/>
    </source>
</evidence>
<sequence>MKKLISVVLLGLVSLILVSCRNSGSSDSNQNNGNTTEQTSTKRLSVSGKSFKGTHAGHNTSKDPRSQYSLTFKSDGSFTQDMISTKGYTARYLQKGSWKQNNKTGRVSVSITSVTEEVFSSDVDYNSGKAPVTLSQRTVNGDGATALTKAEDQTIRMNSHATYLLELVDKVKLYPTKNEAVEYDKYYLREKAKYDAAQVTKHQLDHTGWTTQGEGAIGMRFQFNDNGTFNAEIFDRTASDTGATVSSGNYVLDPISQQVTLTTKVQSDHYNVKNSSDEAEYDIKTPSTEETKLENQYTFTLFNQVIRGIYKYPDRVGTKYDTGLIKSEGIELPTPSEFDASMHQDDGTHHINNNDEFSEFLSKNLTTKFQRQDSNVADAAQKRAVDENDRPLDVKAIVAVKFFGGDVRDMDIYILTQNDKIYRKSIFPDTGVKMTDNEEQPILEAALQLN</sequence>
<dbReference type="RefSeq" id="WP_125550625.1">
    <property type="nucleotide sequence ID" value="NZ_JBGQPK010000004.1"/>
</dbReference>
<gene>
    <name evidence="3" type="ORF">ACEN34_02205</name>
</gene>
<dbReference type="EMBL" id="JBGQPK010000004">
    <property type="protein sequence ID" value="MFL2028423.1"/>
    <property type="molecule type" value="Genomic_DNA"/>
</dbReference>
<comment type="caution">
    <text evidence="3">The sequence shown here is derived from an EMBL/GenBank/DDBJ whole genome shotgun (WGS) entry which is preliminary data.</text>
</comment>